<dbReference type="Gene3D" id="3.40.50.12780">
    <property type="entry name" value="N-terminal domain of ligase-like"/>
    <property type="match status" value="1"/>
</dbReference>
<dbReference type="InterPro" id="IPR011904">
    <property type="entry name" value="Ac_CoA_lig"/>
</dbReference>
<proteinExistence type="inferred from homology"/>
<dbReference type="InterPro" id="IPR045851">
    <property type="entry name" value="AMP-bd_C_sf"/>
</dbReference>
<dbReference type="Pfam" id="PF16177">
    <property type="entry name" value="ACAS_N"/>
    <property type="match status" value="1"/>
</dbReference>
<dbReference type="PROSITE" id="PS00455">
    <property type="entry name" value="AMP_BINDING"/>
    <property type="match status" value="1"/>
</dbReference>
<dbReference type="NCBIfam" id="NF001208">
    <property type="entry name" value="PRK00174.1"/>
    <property type="match status" value="1"/>
</dbReference>
<dbReference type="PANTHER" id="PTHR24095:SF14">
    <property type="entry name" value="ACETYL-COENZYME A SYNTHETASE 1"/>
    <property type="match status" value="1"/>
</dbReference>
<evidence type="ECO:0000259" key="8">
    <source>
        <dbReference type="Pfam" id="PF00501"/>
    </source>
</evidence>
<organism evidence="11 12">
    <name type="scientific">Candidatus Kaiserbacteria bacterium RIFCSPLOWO2_01_FULL_54_13</name>
    <dbReference type="NCBI Taxonomy" id="1798512"/>
    <lineage>
        <taxon>Bacteria</taxon>
        <taxon>Candidatus Kaiseribacteriota</taxon>
    </lineage>
</organism>
<evidence type="ECO:0000313" key="11">
    <source>
        <dbReference type="EMBL" id="OGG79448.1"/>
    </source>
</evidence>
<evidence type="ECO:0000256" key="3">
    <source>
        <dbReference type="ARBA" id="ARBA00022598"/>
    </source>
</evidence>
<keyword evidence="4" id="KW-0547">Nucleotide-binding</keyword>
<dbReference type="PANTHER" id="PTHR24095">
    <property type="entry name" value="ACETYL-COENZYME A SYNTHETASE"/>
    <property type="match status" value="1"/>
</dbReference>
<dbReference type="SUPFAM" id="SSF56801">
    <property type="entry name" value="Acetyl-CoA synthetase-like"/>
    <property type="match status" value="1"/>
</dbReference>
<feature type="domain" description="AMP-binding enzyme C-terminal" evidence="9">
    <location>
        <begin position="518"/>
        <end position="596"/>
    </location>
</feature>
<dbReference type="GO" id="GO:0016208">
    <property type="term" value="F:AMP binding"/>
    <property type="evidence" value="ECO:0007669"/>
    <property type="project" value="InterPro"/>
</dbReference>
<gene>
    <name evidence="11" type="ORF">A3A39_04765</name>
</gene>
<dbReference type="GO" id="GO:0005829">
    <property type="term" value="C:cytosol"/>
    <property type="evidence" value="ECO:0007669"/>
    <property type="project" value="TreeGrafter"/>
</dbReference>
<dbReference type="GO" id="GO:0019427">
    <property type="term" value="P:acetyl-CoA biosynthetic process from acetate"/>
    <property type="evidence" value="ECO:0007669"/>
    <property type="project" value="UniProtKB-UniRule"/>
</dbReference>
<accession>A0A1F6F0R9</accession>
<dbReference type="EC" id="6.2.1.1" evidence="2 7"/>
<dbReference type="InterPro" id="IPR032387">
    <property type="entry name" value="ACAS_N"/>
</dbReference>
<evidence type="ECO:0000256" key="4">
    <source>
        <dbReference type="ARBA" id="ARBA00022741"/>
    </source>
</evidence>
<dbReference type="GO" id="GO:0005524">
    <property type="term" value="F:ATP binding"/>
    <property type="evidence" value="ECO:0007669"/>
    <property type="project" value="UniProtKB-KW"/>
</dbReference>
<evidence type="ECO:0000256" key="6">
    <source>
        <dbReference type="ARBA" id="ARBA00022990"/>
    </source>
</evidence>
<evidence type="ECO:0000256" key="2">
    <source>
        <dbReference type="ARBA" id="ARBA00013275"/>
    </source>
</evidence>
<dbReference type="STRING" id="1798512.A3A39_04765"/>
<dbReference type="Pfam" id="PF00501">
    <property type="entry name" value="AMP-binding"/>
    <property type="match status" value="1"/>
</dbReference>
<keyword evidence="5" id="KW-0067">ATP-binding</keyword>
<keyword evidence="6" id="KW-0007">Acetylation</keyword>
<evidence type="ECO:0000256" key="5">
    <source>
        <dbReference type="ARBA" id="ARBA00022840"/>
    </source>
</evidence>
<name>A0A1F6F0R9_9BACT</name>
<dbReference type="InterPro" id="IPR025110">
    <property type="entry name" value="AMP-bd_C"/>
</dbReference>
<comment type="caution">
    <text evidence="11">The sequence shown here is derived from an EMBL/GenBank/DDBJ whole genome shotgun (WGS) entry which is preliminary data.</text>
</comment>
<dbReference type="EMBL" id="MFLZ01000027">
    <property type="protein sequence ID" value="OGG79448.1"/>
    <property type="molecule type" value="Genomic_DNA"/>
</dbReference>
<dbReference type="Pfam" id="PF13193">
    <property type="entry name" value="AMP-binding_C"/>
    <property type="match status" value="1"/>
</dbReference>
<feature type="domain" description="AMP-dependent synthetase/ligase" evidence="8">
    <location>
        <begin position="83"/>
        <end position="458"/>
    </location>
</feature>
<evidence type="ECO:0000259" key="9">
    <source>
        <dbReference type="Pfam" id="PF13193"/>
    </source>
</evidence>
<feature type="domain" description="Acetyl-coenzyme A synthetase N-terminal" evidence="10">
    <location>
        <begin position="20"/>
        <end position="74"/>
    </location>
</feature>
<sequence length="619" mass="69743">MSQHSVKALTFNSMNHVEEYKKLYSESIKEPEKFWAEIAEKEIQWSKKWDKTFEWNYPDYKWFVGGKLNITQNCLDRHVEAGLGNKTALLYLNENYNRVAVSYGELLNQVNKFANGLKSLGVKRGDKVVLYMPLVIEQVVAMLACARIGGVHNVVFGGFSAQALRERIVDSGAKVVITGTWTLRRGVKKDLKGTVDEAIQGLDVVEHIIVLQRDAASALVEKEIDFYELLKDQNEFCVPEEMDAEDPLFVLYTSGSTGKPKGVVHTTGGYSLYTHYTTKKVFDIRENDIYWCTADPGWITGHSYVVYGPLSNGVTSVLVEGVPDFPTPDHWYKIIEEQKVSIFYTSPTAIRMLRKYGEQYCEKHDFSSLRVLGTVGEPINPEVWQWYRKHIGSGDRPVEDTWWQTETGGHMIVTLPGLPQKPGKAGKPFFGIDVDVVNKEGKSVSVNEKGFLVIKKPWPSALRTCLNDHERFKKYWNEIKGVYFTGDFAIKDEDGDIQVLGRSDDVISVSGHRLGSAEIENALLTHPAVSEAAVIGKPDEIRGEKIKTFVVLKPGHAPGDDLVNDIKRHIKREIASMVVPDEIEFAQGLPKTRSGKIMRRVLKARELKQDEGDLSVLDT</sequence>
<dbReference type="FunFam" id="3.40.50.12780:FF:000001">
    <property type="entry name" value="Acetyl-coenzyme A synthetase"/>
    <property type="match status" value="1"/>
</dbReference>
<dbReference type="InterPro" id="IPR020845">
    <property type="entry name" value="AMP-binding_CS"/>
</dbReference>
<protein>
    <recommendedName>
        <fullName evidence="2 7">Acetate--CoA ligase</fullName>
        <ecNumber evidence="2 7">6.2.1.1</ecNumber>
    </recommendedName>
</protein>
<keyword evidence="3 11" id="KW-0436">Ligase</keyword>
<evidence type="ECO:0000259" key="10">
    <source>
        <dbReference type="Pfam" id="PF16177"/>
    </source>
</evidence>
<dbReference type="InterPro" id="IPR042099">
    <property type="entry name" value="ANL_N_sf"/>
</dbReference>
<dbReference type="AlphaFoldDB" id="A0A1F6F0R9"/>
<reference evidence="11 12" key="1">
    <citation type="journal article" date="2016" name="Nat. Commun.">
        <title>Thousands of microbial genomes shed light on interconnected biogeochemical processes in an aquifer system.</title>
        <authorList>
            <person name="Anantharaman K."/>
            <person name="Brown C.T."/>
            <person name="Hug L.A."/>
            <person name="Sharon I."/>
            <person name="Castelle C.J."/>
            <person name="Probst A.J."/>
            <person name="Thomas B.C."/>
            <person name="Singh A."/>
            <person name="Wilkins M.J."/>
            <person name="Karaoz U."/>
            <person name="Brodie E.L."/>
            <person name="Williams K.H."/>
            <person name="Hubbard S.S."/>
            <person name="Banfield J.F."/>
        </authorList>
    </citation>
    <scope>NUCLEOTIDE SEQUENCE [LARGE SCALE GENOMIC DNA]</scope>
</reference>
<evidence type="ECO:0000313" key="12">
    <source>
        <dbReference type="Proteomes" id="UP000177372"/>
    </source>
</evidence>
<dbReference type="InterPro" id="IPR000873">
    <property type="entry name" value="AMP-dep_synth/lig_dom"/>
</dbReference>
<evidence type="ECO:0000256" key="1">
    <source>
        <dbReference type="ARBA" id="ARBA00006432"/>
    </source>
</evidence>
<dbReference type="NCBIfam" id="TIGR02188">
    <property type="entry name" value="Ac_CoA_lig_AcsA"/>
    <property type="match status" value="1"/>
</dbReference>
<dbReference type="GO" id="GO:0003987">
    <property type="term" value="F:acetate-CoA ligase activity"/>
    <property type="evidence" value="ECO:0007669"/>
    <property type="project" value="UniProtKB-UniRule"/>
</dbReference>
<evidence type="ECO:0000256" key="7">
    <source>
        <dbReference type="NCBIfam" id="TIGR02188"/>
    </source>
</evidence>
<dbReference type="Gene3D" id="3.30.300.30">
    <property type="match status" value="1"/>
</dbReference>
<comment type="similarity">
    <text evidence="1">Belongs to the ATP-dependent AMP-binding enzyme family.</text>
</comment>
<dbReference type="Proteomes" id="UP000177372">
    <property type="component" value="Unassembled WGS sequence"/>
</dbReference>